<reference evidence="2" key="1">
    <citation type="journal article" date="2021" name="Viruses">
        <title>Novel Viruses That Lyse Plant and Human Strains of Kosakonia cowanii.</title>
        <authorList>
            <person name="Petrzik K."/>
            <person name="Brazdova S."/>
            <person name="Krawczyk K."/>
        </authorList>
    </citation>
    <scope>NUCLEOTIDE SEQUENCE [LARGE SCALE GENOMIC DNA]</scope>
</reference>
<sequence length="83" mass="9865">MGKHEVFDFARALGLIHDGLTEQDVHHRMVVESHRFYHRYYDGGYQKYDLIATLRLDDQMNIVDYNNALAICMNNLKQFQSWS</sequence>
<accession>A0AAE7UXF0</accession>
<keyword evidence="2" id="KW-1185">Reference proteome</keyword>
<proteinExistence type="predicted"/>
<dbReference type="Proteomes" id="UP000827835">
    <property type="component" value="Segment"/>
</dbReference>
<protein>
    <submittedName>
        <fullName evidence="1">Uncharacterized protein</fullName>
    </submittedName>
</protein>
<evidence type="ECO:0000313" key="2">
    <source>
        <dbReference type="Proteomes" id="UP000827835"/>
    </source>
</evidence>
<organism evidence="1 2">
    <name type="scientific">Kosakonia phage Kc166A</name>
    <dbReference type="NCBI Taxonomy" id="2801381"/>
    <lineage>
        <taxon>Viruses</taxon>
        <taxon>Duplodnaviria</taxon>
        <taxon>Heunggongvirae</taxon>
        <taxon>Uroviricota</taxon>
        <taxon>Caudoviricetes</taxon>
        <taxon>Autographivirales</taxon>
        <taxon>Autotranscriptaviridae</taxon>
        <taxon>Studiervirinae</taxon>
        <taxon>Kayfunavirus</taxon>
        <taxon>Kayfunavirus Kc166A</taxon>
    </lineage>
</organism>
<evidence type="ECO:0000313" key="1">
    <source>
        <dbReference type="EMBL" id="QVV96852.1"/>
    </source>
</evidence>
<dbReference type="EMBL" id="MW258709">
    <property type="protein sequence ID" value="QVV96852.1"/>
    <property type="molecule type" value="Genomic_DNA"/>
</dbReference>
<name>A0AAE7UXF0_9CAUD</name>